<evidence type="ECO:0000259" key="1">
    <source>
        <dbReference type="Pfam" id="PF00061"/>
    </source>
</evidence>
<organism evidence="2 3">
    <name type="scientific">Eumeta variegata</name>
    <name type="common">Bagworm moth</name>
    <name type="synonym">Eumeta japonica</name>
    <dbReference type="NCBI Taxonomy" id="151549"/>
    <lineage>
        <taxon>Eukaryota</taxon>
        <taxon>Metazoa</taxon>
        <taxon>Ecdysozoa</taxon>
        <taxon>Arthropoda</taxon>
        <taxon>Hexapoda</taxon>
        <taxon>Insecta</taxon>
        <taxon>Pterygota</taxon>
        <taxon>Neoptera</taxon>
        <taxon>Endopterygota</taxon>
        <taxon>Lepidoptera</taxon>
        <taxon>Glossata</taxon>
        <taxon>Ditrysia</taxon>
        <taxon>Tineoidea</taxon>
        <taxon>Psychidae</taxon>
        <taxon>Oiketicinae</taxon>
        <taxon>Eumeta</taxon>
    </lineage>
</organism>
<dbReference type="InterPro" id="IPR000566">
    <property type="entry name" value="Lipocln_cytosolic_FA-bd_dom"/>
</dbReference>
<dbReference type="EMBL" id="BGZK01000962">
    <property type="protein sequence ID" value="GBP66581.1"/>
    <property type="molecule type" value="Genomic_DNA"/>
</dbReference>
<dbReference type="SUPFAM" id="SSF50814">
    <property type="entry name" value="Lipocalins"/>
    <property type="match status" value="1"/>
</dbReference>
<evidence type="ECO:0000313" key="2">
    <source>
        <dbReference type="EMBL" id="GBP66581.1"/>
    </source>
</evidence>
<dbReference type="Proteomes" id="UP000299102">
    <property type="component" value="Unassembled WGS sequence"/>
</dbReference>
<dbReference type="Pfam" id="PF00061">
    <property type="entry name" value="Lipocalin"/>
    <property type="match status" value="1"/>
</dbReference>
<keyword evidence="3" id="KW-1185">Reference proteome</keyword>
<feature type="domain" description="Lipocalin/cytosolic fatty-acid binding" evidence="1">
    <location>
        <begin position="74"/>
        <end position="137"/>
    </location>
</feature>
<sequence length="148" mass="16840">MEWKRDIDASQAERLGRSCLSIVPRSRSHDRLRRTGLPSTSYGLILPSGGIAPSSFRYVARPRMPQLLTRLLPGSGRYRVLYVDYDAAALIYTCSSINIAHSDKMWILGRSREISAELRAHIYNLMLELQLDPDRLIISQTYNCQDNA</sequence>
<dbReference type="OrthoDB" id="9923952at2759"/>
<dbReference type="InterPro" id="IPR012674">
    <property type="entry name" value="Calycin"/>
</dbReference>
<protein>
    <submittedName>
        <fullName evidence="2">Apolipoprotein D</fullName>
    </submittedName>
</protein>
<name>A0A4C1XRR8_EUMVA</name>
<dbReference type="AlphaFoldDB" id="A0A4C1XRR8"/>
<keyword evidence="2" id="KW-0449">Lipoprotein</keyword>
<dbReference type="Gene3D" id="2.40.128.20">
    <property type="match status" value="1"/>
</dbReference>
<proteinExistence type="predicted"/>
<accession>A0A4C1XRR8</accession>
<gene>
    <name evidence="2" type="primary">APOD</name>
    <name evidence="2" type="ORF">EVAR_47837_1</name>
</gene>
<dbReference type="STRING" id="151549.A0A4C1XRR8"/>
<reference evidence="2 3" key="1">
    <citation type="journal article" date="2019" name="Commun. Biol.">
        <title>The bagworm genome reveals a unique fibroin gene that provides high tensile strength.</title>
        <authorList>
            <person name="Kono N."/>
            <person name="Nakamura H."/>
            <person name="Ohtoshi R."/>
            <person name="Tomita M."/>
            <person name="Numata K."/>
            <person name="Arakawa K."/>
        </authorList>
    </citation>
    <scope>NUCLEOTIDE SEQUENCE [LARGE SCALE GENOMIC DNA]</scope>
</reference>
<comment type="caution">
    <text evidence="2">The sequence shown here is derived from an EMBL/GenBank/DDBJ whole genome shotgun (WGS) entry which is preliminary data.</text>
</comment>
<evidence type="ECO:0000313" key="3">
    <source>
        <dbReference type="Proteomes" id="UP000299102"/>
    </source>
</evidence>